<accession>A0A429GFG7</accession>
<proteinExistence type="predicted"/>
<dbReference type="AlphaFoldDB" id="A0A429GFG7"/>
<comment type="caution">
    <text evidence="1">The sequence shown here is derived from an EMBL/GenBank/DDBJ whole genome shotgun (WGS) entry which is preliminary data.</text>
</comment>
<dbReference type="RefSeq" id="WP_125672385.1">
    <property type="nucleotide sequence ID" value="NZ_RCOS01000145.1"/>
</dbReference>
<gene>
    <name evidence="1" type="ORF">D6D85_12985</name>
</gene>
<dbReference type="Proteomes" id="UP000277582">
    <property type="component" value="Unassembled WGS sequence"/>
</dbReference>
<reference evidence="1 2" key="1">
    <citation type="submission" date="2018-10" db="EMBL/GenBank/DDBJ databases">
        <title>Co-occurring genomic capacity for anaerobic methane metabolism and dissimilatory sulfite reduction discovered in the Korarchaeota.</title>
        <authorList>
            <person name="Mckay L.J."/>
            <person name="Dlakic M."/>
            <person name="Fields M.W."/>
            <person name="Delmont T.O."/>
            <person name="Eren A.M."/>
            <person name="Jay Z.J."/>
            <person name="Klingelsmith K.B."/>
            <person name="Rusch D.B."/>
            <person name="Inskeep W.P."/>
        </authorList>
    </citation>
    <scope>NUCLEOTIDE SEQUENCE [LARGE SCALE GENOMIC DNA]</scope>
    <source>
        <strain evidence="1 2">MDKW</strain>
    </source>
</reference>
<protein>
    <submittedName>
        <fullName evidence="1">Uncharacterized protein</fullName>
    </submittedName>
</protein>
<name>A0A429GFG7_9CREN</name>
<evidence type="ECO:0000313" key="1">
    <source>
        <dbReference type="EMBL" id="RSN72641.1"/>
    </source>
</evidence>
<keyword evidence="2" id="KW-1185">Reference proteome</keyword>
<dbReference type="EMBL" id="RCOS01000145">
    <property type="protein sequence ID" value="RSN72641.1"/>
    <property type="molecule type" value="Genomic_DNA"/>
</dbReference>
<evidence type="ECO:0000313" key="2">
    <source>
        <dbReference type="Proteomes" id="UP000277582"/>
    </source>
</evidence>
<sequence length="114" mass="13401">MMERTEKRNQAERIIEKTEEFGRLFLLSSKLNRAKSEIENANLWYIADELTFIIELFRNGNIKEGMKSLDKLAALAMQASDRDHTIYMFARELLSCKVNLKERIRKVRENGDGF</sequence>
<organism evidence="1 2">
    <name type="scientific">Candidatus Methanodesulfokora washburnensis</name>
    <dbReference type="NCBI Taxonomy" id="2478471"/>
    <lineage>
        <taxon>Archaea</taxon>
        <taxon>Thermoproteota</taxon>
        <taxon>Candidatus Korarchaeia</taxon>
        <taxon>Candidatus Korarchaeia incertae sedis</taxon>
        <taxon>Candidatus Methanodesulfokora</taxon>
    </lineage>
</organism>